<dbReference type="AlphaFoldDB" id="A0A1E3BGI4"/>
<dbReference type="OrthoDB" id="10451297at2759"/>
<accession>A0A1E3BGI4</accession>
<sequence length="109" mass="12291">MQNSENIEIAIEHHAHDTAQQIMQAMKSVDEPSQTAFESQETNIIADPEELNWLGNRIDEREAQQQILIDEKSTLQAEKVALGIAALAALSRSENRKSFFKKVWVLSVS</sequence>
<evidence type="ECO:0000313" key="2">
    <source>
        <dbReference type="Proteomes" id="UP000094569"/>
    </source>
</evidence>
<organism evidence="1 2">
    <name type="scientific">Aspergillus cristatus</name>
    <name type="common">Chinese Fuzhuan brick tea-fermentation fungus</name>
    <name type="synonym">Eurotium cristatum</name>
    <dbReference type="NCBI Taxonomy" id="573508"/>
    <lineage>
        <taxon>Eukaryota</taxon>
        <taxon>Fungi</taxon>
        <taxon>Dikarya</taxon>
        <taxon>Ascomycota</taxon>
        <taxon>Pezizomycotina</taxon>
        <taxon>Eurotiomycetes</taxon>
        <taxon>Eurotiomycetidae</taxon>
        <taxon>Eurotiales</taxon>
        <taxon>Aspergillaceae</taxon>
        <taxon>Aspergillus</taxon>
        <taxon>Aspergillus subgen. Aspergillus</taxon>
    </lineage>
</organism>
<dbReference type="Proteomes" id="UP000094569">
    <property type="component" value="Unassembled WGS sequence"/>
</dbReference>
<proteinExistence type="predicted"/>
<name>A0A1E3BGI4_ASPCR</name>
<protein>
    <submittedName>
        <fullName evidence="1">Uncharacterized protein</fullName>
    </submittedName>
</protein>
<dbReference type="VEuPathDB" id="FungiDB:SI65_05058"/>
<reference evidence="1 2" key="1">
    <citation type="journal article" date="2016" name="BMC Genomics">
        <title>Comparative genomic and transcriptomic analyses of the Fuzhuan brick tea-fermentation fungus Aspergillus cristatus.</title>
        <authorList>
            <person name="Ge Y."/>
            <person name="Wang Y."/>
            <person name="Liu Y."/>
            <person name="Tan Y."/>
            <person name="Ren X."/>
            <person name="Zhang X."/>
            <person name="Hyde K.D."/>
            <person name="Liu Y."/>
            <person name="Liu Z."/>
        </authorList>
    </citation>
    <scope>NUCLEOTIDE SEQUENCE [LARGE SCALE GENOMIC DNA]</scope>
    <source>
        <strain evidence="1 2">GZAAS20.1005</strain>
    </source>
</reference>
<comment type="caution">
    <text evidence="1">The sequence shown here is derived from an EMBL/GenBank/DDBJ whole genome shotgun (WGS) entry which is preliminary data.</text>
</comment>
<keyword evidence="2" id="KW-1185">Reference proteome</keyword>
<evidence type="ECO:0000313" key="1">
    <source>
        <dbReference type="EMBL" id="ODM20072.1"/>
    </source>
</evidence>
<gene>
    <name evidence="1" type="ORF">SI65_05058</name>
</gene>
<dbReference type="EMBL" id="JXNT01000004">
    <property type="protein sequence ID" value="ODM20072.1"/>
    <property type="molecule type" value="Genomic_DNA"/>
</dbReference>